<reference evidence="1 2" key="1">
    <citation type="journal article" date="2018" name="Cell">
        <title>The Chara Genome: Secondary Complexity and Implications for Plant Terrestrialization.</title>
        <authorList>
            <person name="Nishiyama T."/>
            <person name="Sakayama H."/>
            <person name="Vries J.D."/>
            <person name="Buschmann H."/>
            <person name="Saint-Marcoux D."/>
            <person name="Ullrich K.K."/>
            <person name="Haas F.B."/>
            <person name="Vanderstraeten L."/>
            <person name="Becker D."/>
            <person name="Lang D."/>
            <person name="Vosolsobe S."/>
            <person name="Rombauts S."/>
            <person name="Wilhelmsson P.K.I."/>
            <person name="Janitza P."/>
            <person name="Kern R."/>
            <person name="Heyl A."/>
            <person name="Rumpler F."/>
            <person name="Villalobos L.I.A.C."/>
            <person name="Clay J.M."/>
            <person name="Skokan R."/>
            <person name="Toyoda A."/>
            <person name="Suzuki Y."/>
            <person name="Kagoshima H."/>
            <person name="Schijlen E."/>
            <person name="Tajeshwar N."/>
            <person name="Catarino B."/>
            <person name="Hetherington A.J."/>
            <person name="Saltykova A."/>
            <person name="Bonnot C."/>
            <person name="Breuninger H."/>
            <person name="Symeonidi A."/>
            <person name="Radhakrishnan G.V."/>
            <person name="Van Nieuwerburgh F."/>
            <person name="Deforce D."/>
            <person name="Chang C."/>
            <person name="Karol K.G."/>
            <person name="Hedrich R."/>
            <person name="Ulvskov P."/>
            <person name="Glockner G."/>
            <person name="Delwiche C.F."/>
            <person name="Petrasek J."/>
            <person name="Van de Peer Y."/>
            <person name="Friml J."/>
            <person name="Beilby M."/>
            <person name="Dolan L."/>
            <person name="Kohara Y."/>
            <person name="Sugano S."/>
            <person name="Fujiyama A."/>
            <person name="Delaux P.-M."/>
            <person name="Quint M."/>
            <person name="TheiBen G."/>
            <person name="Hagemann M."/>
            <person name="Harholt J."/>
            <person name="Dunand C."/>
            <person name="Zachgo S."/>
            <person name="Langdale J."/>
            <person name="Maumus F."/>
            <person name="Straeten D.V.D."/>
            <person name="Gould S.B."/>
            <person name="Rensing S.A."/>
        </authorList>
    </citation>
    <scope>NUCLEOTIDE SEQUENCE [LARGE SCALE GENOMIC DNA]</scope>
    <source>
        <strain evidence="1 2">S276</strain>
    </source>
</reference>
<gene>
    <name evidence="1" type="ORF">CBR_g34344</name>
</gene>
<evidence type="ECO:0000313" key="1">
    <source>
        <dbReference type="EMBL" id="GBG82064.1"/>
    </source>
</evidence>
<accession>A0A388LIA3</accession>
<organism evidence="1 2">
    <name type="scientific">Chara braunii</name>
    <name type="common">Braun's stonewort</name>
    <dbReference type="NCBI Taxonomy" id="69332"/>
    <lineage>
        <taxon>Eukaryota</taxon>
        <taxon>Viridiplantae</taxon>
        <taxon>Streptophyta</taxon>
        <taxon>Charophyceae</taxon>
        <taxon>Charales</taxon>
        <taxon>Characeae</taxon>
        <taxon>Chara</taxon>
    </lineage>
</organism>
<dbReference type="Proteomes" id="UP000265515">
    <property type="component" value="Unassembled WGS sequence"/>
</dbReference>
<comment type="caution">
    <text evidence="1">The sequence shown here is derived from an EMBL/GenBank/DDBJ whole genome shotgun (WGS) entry which is preliminary data.</text>
</comment>
<proteinExistence type="predicted"/>
<sequence length="76" mass="8570">MKESFEFVVCIVPLSGDELEYPDGSNAPTCRLQGFLSAGRRLSSRPCLCYFDQFRTEDNKRCISSTPDLVTKETGR</sequence>
<dbReference type="AlphaFoldDB" id="A0A388LIA3"/>
<name>A0A388LIA3_CHABU</name>
<evidence type="ECO:0000313" key="2">
    <source>
        <dbReference type="Proteomes" id="UP000265515"/>
    </source>
</evidence>
<protein>
    <submittedName>
        <fullName evidence="1">Uncharacterized protein</fullName>
    </submittedName>
</protein>
<keyword evidence="2" id="KW-1185">Reference proteome</keyword>
<dbReference type="Gramene" id="GBG82064">
    <property type="protein sequence ID" value="GBG82064"/>
    <property type="gene ID" value="CBR_g34344"/>
</dbReference>
<dbReference type="EMBL" id="BFEA01000395">
    <property type="protein sequence ID" value="GBG82064.1"/>
    <property type="molecule type" value="Genomic_DNA"/>
</dbReference>